<evidence type="ECO:0000256" key="1">
    <source>
        <dbReference type="SAM" id="Phobius"/>
    </source>
</evidence>
<accession>A0A8J2XJ20</accession>
<dbReference type="Pfam" id="PF06445">
    <property type="entry name" value="GyrI-like"/>
    <property type="match status" value="1"/>
</dbReference>
<feature type="transmembrane region" description="Helical" evidence="1">
    <location>
        <begin position="7"/>
        <end position="24"/>
    </location>
</feature>
<dbReference type="InterPro" id="IPR023393">
    <property type="entry name" value="START-like_dom_sf"/>
</dbReference>
<dbReference type="SUPFAM" id="SSF55961">
    <property type="entry name" value="Bet v1-like"/>
    <property type="match status" value="1"/>
</dbReference>
<gene>
    <name evidence="3" type="ORF">GCM10011531_18060</name>
</gene>
<keyword evidence="1" id="KW-1133">Transmembrane helix</keyword>
<dbReference type="InterPro" id="IPR010499">
    <property type="entry name" value="AraC_E-bd"/>
</dbReference>
<dbReference type="AlphaFoldDB" id="A0A8J2XJ20"/>
<dbReference type="SMART" id="SM00871">
    <property type="entry name" value="AraC_E_bind"/>
    <property type="match status" value="1"/>
</dbReference>
<dbReference type="Proteomes" id="UP000598120">
    <property type="component" value="Unassembled WGS sequence"/>
</dbReference>
<dbReference type="Gene3D" id="3.20.80.10">
    <property type="entry name" value="Regulatory factor, effector binding domain"/>
    <property type="match status" value="1"/>
</dbReference>
<dbReference type="Gene3D" id="3.30.530.20">
    <property type="match status" value="1"/>
</dbReference>
<feature type="domain" description="AraC effector-binding" evidence="2">
    <location>
        <begin position="181"/>
        <end position="339"/>
    </location>
</feature>
<reference evidence="3 4" key="1">
    <citation type="journal article" date="2014" name="Int. J. Syst. Evol. Microbiol.">
        <title>Complete genome sequence of Corynebacterium casei LMG S-19264T (=DSM 44701T), isolated from a smear-ripened cheese.</title>
        <authorList>
            <consortium name="US DOE Joint Genome Institute (JGI-PGF)"/>
            <person name="Walter F."/>
            <person name="Albersmeier A."/>
            <person name="Kalinowski J."/>
            <person name="Ruckert C."/>
        </authorList>
    </citation>
    <scope>NUCLEOTIDE SEQUENCE [LARGE SCALE GENOMIC DNA]</scope>
    <source>
        <strain evidence="3 4">CGMCC 1.15295</strain>
    </source>
</reference>
<dbReference type="InterPro" id="IPR029442">
    <property type="entry name" value="GyrI-like"/>
</dbReference>
<sequence>MKAFKYILFLILVLIIGFSIYVAVQPNTFTVERTRTIKAPSSVIYNNVIDFKNWESWSSWVEMDPDLKITYPEQTKGVGGSYTWEDKDGVGVMKTIHANEPQNIEQTMQFADFPASDVSWTFKPNGHGATDVTWKISGKDLPFGFKAFAIIMGGMEKQIGPHYERSLEKLDSVVVKSMSEYTVKVDGITEYGGGFYMFKTTSATSSNISNTMAKQYAEIMNYMGEHNIPQSGMPFTIYNEMSIGNGNVIMSNAIPVRDKVIVADDSNVLCGYMNKTRVLKTTLKGNYTNLGKAWEIAMKHLKDNNLEASEMKPFEIYTNDPGSYPNPSDWVTEIYIPIKEQVTETEQN</sequence>
<dbReference type="Pfam" id="PF10604">
    <property type="entry name" value="Polyketide_cyc2"/>
    <property type="match status" value="1"/>
</dbReference>
<keyword evidence="4" id="KW-1185">Reference proteome</keyword>
<protein>
    <recommendedName>
        <fullName evidence="2">AraC effector-binding domain-containing protein</fullName>
    </recommendedName>
</protein>
<proteinExistence type="predicted"/>
<dbReference type="SUPFAM" id="SSF55136">
    <property type="entry name" value="Probable bacterial effector-binding domain"/>
    <property type="match status" value="1"/>
</dbReference>
<dbReference type="CDD" id="cd07818">
    <property type="entry name" value="SRPBCC_1"/>
    <property type="match status" value="1"/>
</dbReference>
<organism evidence="3 4">
    <name type="scientific">Aquaticitalea lipolytica</name>
    <dbReference type="NCBI Taxonomy" id="1247562"/>
    <lineage>
        <taxon>Bacteria</taxon>
        <taxon>Pseudomonadati</taxon>
        <taxon>Bacteroidota</taxon>
        <taxon>Flavobacteriia</taxon>
        <taxon>Flavobacteriales</taxon>
        <taxon>Flavobacteriaceae</taxon>
        <taxon>Aquaticitalea</taxon>
    </lineage>
</organism>
<dbReference type="InterPro" id="IPR019587">
    <property type="entry name" value="Polyketide_cyclase/dehydratase"/>
</dbReference>
<dbReference type="EMBL" id="BMIC01000003">
    <property type="protein sequence ID" value="GFZ87220.1"/>
    <property type="molecule type" value="Genomic_DNA"/>
</dbReference>
<evidence type="ECO:0000313" key="4">
    <source>
        <dbReference type="Proteomes" id="UP000598120"/>
    </source>
</evidence>
<keyword evidence="1" id="KW-0812">Transmembrane</keyword>
<evidence type="ECO:0000259" key="2">
    <source>
        <dbReference type="SMART" id="SM00871"/>
    </source>
</evidence>
<dbReference type="RefSeq" id="WP_188606044.1">
    <property type="nucleotide sequence ID" value="NZ_BMIC01000003.1"/>
</dbReference>
<name>A0A8J2XJ20_9FLAO</name>
<comment type="caution">
    <text evidence="3">The sequence shown here is derived from an EMBL/GenBank/DDBJ whole genome shotgun (WGS) entry which is preliminary data.</text>
</comment>
<evidence type="ECO:0000313" key="3">
    <source>
        <dbReference type="EMBL" id="GFZ87220.1"/>
    </source>
</evidence>
<dbReference type="InterPro" id="IPR011256">
    <property type="entry name" value="Reg_factor_effector_dom_sf"/>
</dbReference>
<keyword evidence="1" id="KW-0472">Membrane</keyword>